<organism evidence="12 13">
    <name type="scientific">Branchiostoma lanceolatum</name>
    <name type="common">Common lancelet</name>
    <name type="synonym">Amphioxus lanceolatum</name>
    <dbReference type="NCBI Taxonomy" id="7740"/>
    <lineage>
        <taxon>Eukaryota</taxon>
        <taxon>Metazoa</taxon>
        <taxon>Chordata</taxon>
        <taxon>Cephalochordata</taxon>
        <taxon>Leptocardii</taxon>
        <taxon>Amphioxiformes</taxon>
        <taxon>Branchiostomatidae</taxon>
        <taxon>Branchiostoma</taxon>
    </lineage>
</organism>
<keyword evidence="10" id="KW-0325">Glycoprotein</keyword>
<evidence type="ECO:0000256" key="11">
    <source>
        <dbReference type="SAM" id="Phobius"/>
    </source>
</evidence>
<dbReference type="InterPro" id="IPR038578">
    <property type="entry name" value="GT29-like_sf"/>
</dbReference>
<protein>
    <submittedName>
        <fullName evidence="12">ST8SIA2 protein</fullName>
    </submittedName>
</protein>
<evidence type="ECO:0000256" key="8">
    <source>
        <dbReference type="ARBA" id="ARBA00023034"/>
    </source>
</evidence>
<keyword evidence="13" id="KW-1185">Reference proteome</keyword>
<keyword evidence="9 11" id="KW-0472">Membrane</keyword>
<dbReference type="GO" id="GO:0006491">
    <property type="term" value="P:N-glycan processing"/>
    <property type="evidence" value="ECO:0007669"/>
    <property type="project" value="TreeGrafter"/>
</dbReference>
<reference evidence="12" key="1">
    <citation type="submission" date="2022-01" db="EMBL/GenBank/DDBJ databases">
        <authorList>
            <person name="Braso-Vives M."/>
        </authorList>
    </citation>
    <scope>NUCLEOTIDE SEQUENCE</scope>
</reference>
<proteinExistence type="inferred from homology"/>
<evidence type="ECO:0000256" key="4">
    <source>
        <dbReference type="ARBA" id="ARBA00022679"/>
    </source>
</evidence>
<dbReference type="GO" id="GO:0009311">
    <property type="term" value="P:oligosaccharide metabolic process"/>
    <property type="evidence" value="ECO:0007669"/>
    <property type="project" value="TreeGrafter"/>
</dbReference>
<dbReference type="PANTHER" id="PTHR11987:SF53">
    <property type="entry name" value="ALPHA-2,8-SIALYLTRANSFERASE 8F-LIKE"/>
    <property type="match status" value="1"/>
</dbReference>
<dbReference type="EMBL" id="OV696701">
    <property type="protein sequence ID" value="CAH1248191.1"/>
    <property type="molecule type" value="Genomic_DNA"/>
</dbReference>
<name>A0A8J9Z6G5_BRALA</name>
<dbReference type="InterPro" id="IPR001675">
    <property type="entry name" value="Glyco_trans_29"/>
</dbReference>
<evidence type="ECO:0000313" key="12">
    <source>
        <dbReference type="EMBL" id="CAH1248191.1"/>
    </source>
</evidence>
<dbReference type="Pfam" id="PF00777">
    <property type="entry name" value="Glyco_transf_29"/>
    <property type="match status" value="1"/>
</dbReference>
<dbReference type="InterPro" id="IPR050943">
    <property type="entry name" value="Glycosyltr_29_Sialyltrsf"/>
</dbReference>
<dbReference type="OrthoDB" id="10264956at2759"/>
<evidence type="ECO:0000256" key="10">
    <source>
        <dbReference type="ARBA" id="ARBA00023180"/>
    </source>
</evidence>
<keyword evidence="7 11" id="KW-1133">Transmembrane helix</keyword>
<keyword evidence="8" id="KW-0333">Golgi apparatus</keyword>
<feature type="transmembrane region" description="Helical" evidence="11">
    <location>
        <begin position="21"/>
        <end position="39"/>
    </location>
</feature>
<evidence type="ECO:0000256" key="6">
    <source>
        <dbReference type="ARBA" id="ARBA00022968"/>
    </source>
</evidence>
<dbReference type="AlphaFoldDB" id="A0A8J9Z6G5"/>
<dbReference type="GO" id="GO:0003828">
    <property type="term" value="F:alpha-N-acetylneuraminate alpha-2,8-sialyltransferase activity"/>
    <property type="evidence" value="ECO:0007669"/>
    <property type="project" value="TreeGrafter"/>
</dbReference>
<dbReference type="CDD" id="cd23963">
    <property type="entry name" value="GT29_ST8SIA"/>
    <property type="match status" value="1"/>
</dbReference>
<sequence length="354" mass="40663">MLSRHFTRLWKEATFHLNNKTRRILAITILFMIIAFMWVKSSGYQVYTMTRDIDPLASAPRLEAVNKPWAQNKVEFLKLKDVLRSSLRQMIAIVQVSKDVNLIRRCHETHQCQGVSPLRHYGTCALVGSSGILLNSRCGDEIDASDFVIRFNLSPQSGYTKDVGEKSSMMVLNTVMSGWVEGSINGAGVARPRKDSKIETANNTILFIPKSRSTTYYLQHSRSLEQTLRKQGINVIVAMGVPTAELTRDERRRQIWEVLDKDHNDEDMPSTGLLLVEIAITLCDRVRLYGFYPFARDQQDHVVPYHYWDNFTSVESVLQKRKHPHNFAYEFELLRNLHNKGVIEHKIGPCNNNL</sequence>
<keyword evidence="3" id="KW-0328">Glycosyltransferase</keyword>
<evidence type="ECO:0000313" key="13">
    <source>
        <dbReference type="Proteomes" id="UP000838412"/>
    </source>
</evidence>
<dbReference type="GO" id="GO:0000139">
    <property type="term" value="C:Golgi membrane"/>
    <property type="evidence" value="ECO:0007669"/>
    <property type="project" value="UniProtKB-SubCell"/>
</dbReference>
<evidence type="ECO:0000256" key="3">
    <source>
        <dbReference type="ARBA" id="ARBA00022676"/>
    </source>
</evidence>
<evidence type="ECO:0000256" key="7">
    <source>
        <dbReference type="ARBA" id="ARBA00022989"/>
    </source>
</evidence>
<keyword evidence="5 11" id="KW-0812">Transmembrane</keyword>
<comment type="similarity">
    <text evidence="2">Belongs to the glycosyltransferase 29 family.</text>
</comment>
<comment type="subcellular location">
    <subcellularLocation>
        <location evidence="1">Golgi apparatus membrane</location>
        <topology evidence="1">Single-pass type II membrane protein</topology>
    </subcellularLocation>
</comment>
<gene>
    <name evidence="12" type="primary">ST8SIA2</name>
    <name evidence="12" type="ORF">BLAG_LOCUS9604</name>
</gene>
<evidence type="ECO:0000256" key="9">
    <source>
        <dbReference type="ARBA" id="ARBA00023136"/>
    </source>
</evidence>
<evidence type="ECO:0000256" key="2">
    <source>
        <dbReference type="ARBA" id="ARBA00006003"/>
    </source>
</evidence>
<evidence type="ECO:0000256" key="5">
    <source>
        <dbReference type="ARBA" id="ARBA00022692"/>
    </source>
</evidence>
<dbReference type="PANTHER" id="PTHR11987">
    <property type="entry name" value="ALPHA-2,8-SIALYLTRANSFERASE"/>
    <property type="match status" value="1"/>
</dbReference>
<dbReference type="Gene3D" id="3.90.1480.20">
    <property type="entry name" value="Glycosyl transferase family 29"/>
    <property type="match status" value="1"/>
</dbReference>
<accession>A0A8J9Z6G5</accession>
<evidence type="ECO:0000256" key="1">
    <source>
        <dbReference type="ARBA" id="ARBA00004323"/>
    </source>
</evidence>
<keyword evidence="4" id="KW-0808">Transferase</keyword>
<keyword evidence="6" id="KW-0735">Signal-anchor</keyword>
<dbReference type="Proteomes" id="UP000838412">
    <property type="component" value="Chromosome 16"/>
</dbReference>